<proteinExistence type="predicted"/>
<feature type="compositionally biased region" description="Gly residues" evidence="1">
    <location>
        <begin position="78"/>
        <end position="105"/>
    </location>
</feature>
<organism evidence="2 3">
    <name type="scientific">Gregarina niphandrodes</name>
    <name type="common">Septate eugregarine</name>
    <dbReference type="NCBI Taxonomy" id="110365"/>
    <lineage>
        <taxon>Eukaryota</taxon>
        <taxon>Sar</taxon>
        <taxon>Alveolata</taxon>
        <taxon>Apicomplexa</taxon>
        <taxon>Conoidasida</taxon>
        <taxon>Gregarinasina</taxon>
        <taxon>Eugregarinorida</taxon>
        <taxon>Gregarinidae</taxon>
        <taxon>Gregarina</taxon>
    </lineage>
</organism>
<gene>
    <name evidence="2" type="ORF">GNI_081770</name>
</gene>
<sequence length="116" mass="12142">MQTPTNLTHGLYTPEFMNAHAVALGNILDPDCSAVLISEEQQKQIGPRPENTFLHPWSRIHHFKKDLDQHNQASQDLGLGGSDGLRGSGGLGGSSGLGGSNGLGGSAQVTQTVLQA</sequence>
<dbReference type="GeneID" id="22912956"/>
<dbReference type="AlphaFoldDB" id="A0A023B697"/>
<evidence type="ECO:0000313" key="2">
    <source>
        <dbReference type="EMBL" id="EZG65876.1"/>
    </source>
</evidence>
<dbReference type="Proteomes" id="UP000019763">
    <property type="component" value="Unassembled WGS sequence"/>
</dbReference>
<dbReference type="VEuPathDB" id="CryptoDB:GNI_081770"/>
<evidence type="ECO:0000313" key="3">
    <source>
        <dbReference type="Proteomes" id="UP000019763"/>
    </source>
</evidence>
<evidence type="ECO:0000256" key="1">
    <source>
        <dbReference type="SAM" id="MobiDB-lite"/>
    </source>
</evidence>
<keyword evidence="3" id="KW-1185">Reference proteome</keyword>
<protein>
    <submittedName>
        <fullName evidence="2">Uncharacterized protein</fullName>
    </submittedName>
</protein>
<dbReference type="EMBL" id="AFNH02000613">
    <property type="protein sequence ID" value="EZG65876.1"/>
    <property type="molecule type" value="Genomic_DNA"/>
</dbReference>
<name>A0A023B697_GRENI</name>
<comment type="caution">
    <text evidence="2">The sequence shown here is derived from an EMBL/GenBank/DDBJ whole genome shotgun (WGS) entry which is preliminary data.</text>
</comment>
<dbReference type="RefSeq" id="XP_011134034.1">
    <property type="nucleotide sequence ID" value="XM_011135732.1"/>
</dbReference>
<accession>A0A023B697</accession>
<feature type="region of interest" description="Disordered" evidence="1">
    <location>
        <begin position="64"/>
        <end position="106"/>
    </location>
</feature>
<reference evidence="2" key="1">
    <citation type="submission" date="2013-12" db="EMBL/GenBank/DDBJ databases">
        <authorList>
            <person name="Omoto C.K."/>
            <person name="Sibley D."/>
            <person name="Venepally P."/>
            <person name="Hadjithomas M."/>
            <person name="Karamycheva S."/>
            <person name="Brunk B."/>
            <person name="Roos D."/>
            <person name="Caler E."/>
            <person name="Lorenzi H."/>
        </authorList>
    </citation>
    <scope>NUCLEOTIDE SEQUENCE</scope>
</reference>